<reference evidence="3 4" key="1">
    <citation type="journal article" date="2023" name="PLoS ONE">
        <title>Complete genome assembly of Hawai'i environmental nontuberculous mycobacteria reveals unexpected co-isolation with methylobacteria.</title>
        <authorList>
            <person name="Hendrix J."/>
            <person name="Epperson L.E."/>
            <person name="Tong E.I."/>
            <person name="Chan Y.L."/>
            <person name="Hasan N.A."/>
            <person name="Dawrs S.N."/>
            <person name="Norton G.J."/>
            <person name="Virdi R."/>
            <person name="Crooks J.L."/>
            <person name="Chan E.D."/>
            <person name="Honda J.R."/>
            <person name="Strong M."/>
        </authorList>
    </citation>
    <scope>NUCLEOTIDE SEQUENCE [LARGE SCALE GENOMIC DNA]</scope>
    <source>
        <strain evidence="3 4">NJH_HI04-1</strain>
    </source>
</reference>
<sequence length="223" mass="23349">MTVPAPGAAPPPAIGLTELQQDAFTELVNIGVSRAAASLRTMIGTQVLLSVPSVEIVSRAAAARLIGEREAAPLVVVHQDFEGAFAGRALLIFPQENGRELVRAVAGGDLSPEEVAALEDEALAETGNIILNGCLATMANMLQRTLTMSLPGIARGDGPRIFGAEAGAPTAADALVLFLYIDFSVSERDIRGYLAMLMDLPSIENLRGLVDEFIARALGDLDA</sequence>
<proteinExistence type="predicted"/>
<dbReference type="Gene3D" id="3.40.1550.10">
    <property type="entry name" value="CheC-like"/>
    <property type="match status" value="1"/>
</dbReference>
<dbReference type="PANTHER" id="PTHR43693:SF1">
    <property type="entry name" value="PROTEIN PHOSPHATASE CHEZ"/>
    <property type="match status" value="1"/>
</dbReference>
<evidence type="ECO:0000256" key="1">
    <source>
        <dbReference type="ARBA" id="ARBA00022500"/>
    </source>
</evidence>
<evidence type="ECO:0000256" key="2">
    <source>
        <dbReference type="ARBA" id="ARBA00022801"/>
    </source>
</evidence>
<accession>A0ABU9ZRS8</accession>
<organism evidence="3 4">
    <name type="scientific">Methylobacterium ajmalii</name>
    <dbReference type="NCBI Taxonomy" id="2738439"/>
    <lineage>
        <taxon>Bacteria</taxon>
        <taxon>Pseudomonadati</taxon>
        <taxon>Pseudomonadota</taxon>
        <taxon>Alphaproteobacteria</taxon>
        <taxon>Hyphomicrobiales</taxon>
        <taxon>Methylobacteriaceae</taxon>
        <taxon>Methylobacterium</taxon>
    </lineage>
</organism>
<gene>
    <name evidence="3" type="ORF">PUR29_10460</name>
</gene>
<keyword evidence="1" id="KW-0145">Chemotaxis</keyword>
<dbReference type="SUPFAM" id="SSF103039">
    <property type="entry name" value="CheC-like"/>
    <property type="match status" value="1"/>
</dbReference>
<dbReference type="InterPro" id="IPR050992">
    <property type="entry name" value="CheZ_family_phosphatases"/>
</dbReference>
<evidence type="ECO:0000313" key="4">
    <source>
        <dbReference type="Proteomes" id="UP001407347"/>
    </source>
</evidence>
<name>A0ABU9ZRS8_9HYPH</name>
<dbReference type="InterPro" id="IPR028976">
    <property type="entry name" value="CheC-like_sf"/>
</dbReference>
<evidence type="ECO:0000313" key="3">
    <source>
        <dbReference type="EMBL" id="MEN3234028.1"/>
    </source>
</evidence>
<keyword evidence="4" id="KW-1185">Reference proteome</keyword>
<keyword evidence="2" id="KW-0378">Hydrolase</keyword>
<dbReference type="EMBL" id="JAQYXP010000001">
    <property type="protein sequence ID" value="MEN3234028.1"/>
    <property type="molecule type" value="Genomic_DNA"/>
</dbReference>
<dbReference type="CDD" id="cd17910">
    <property type="entry name" value="CheC_ClassII"/>
    <property type="match status" value="1"/>
</dbReference>
<dbReference type="RefSeq" id="WP_244537481.1">
    <property type="nucleotide sequence ID" value="NZ_JACWCT010000061.1"/>
</dbReference>
<comment type="caution">
    <text evidence="3">The sequence shown here is derived from an EMBL/GenBank/DDBJ whole genome shotgun (WGS) entry which is preliminary data.</text>
</comment>
<dbReference type="PANTHER" id="PTHR43693">
    <property type="entry name" value="PROTEIN PHOSPHATASE CHEZ"/>
    <property type="match status" value="1"/>
</dbReference>
<dbReference type="Proteomes" id="UP001407347">
    <property type="component" value="Unassembled WGS sequence"/>
</dbReference>
<protein>
    <submittedName>
        <fullName evidence="3">Chemotaxis protein CheX</fullName>
    </submittedName>
</protein>